<proteinExistence type="predicted"/>
<gene>
    <name evidence="5" type="ORF">SAMN05421811_103135</name>
</gene>
<accession>A0A1I0ENX3</accession>
<dbReference type="PANTHER" id="PTHR44846:SF1">
    <property type="entry name" value="MANNOSYL-D-GLYCERATE TRANSPORT_METABOLISM SYSTEM REPRESSOR MNGR-RELATED"/>
    <property type="match status" value="1"/>
</dbReference>
<dbReference type="InterPro" id="IPR050679">
    <property type="entry name" value="Bact_HTH_transcr_reg"/>
</dbReference>
<keyword evidence="6" id="KW-1185">Reference proteome</keyword>
<name>A0A1I0ENX3_9ACTN</name>
<dbReference type="CDD" id="cd07377">
    <property type="entry name" value="WHTH_GntR"/>
    <property type="match status" value="1"/>
</dbReference>
<dbReference type="GO" id="GO:0045892">
    <property type="term" value="P:negative regulation of DNA-templated transcription"/>
    <property type="evidence" value="ECO:0007669"/>
    <property type="project" value="TreeGrafter"/>
</dbReference>
<dbReference type="SMART" id="SM00345">
    <property type="entry name" value="HTH_GNTR"/>
    <property type="match status" value="1"/>
</dbReference>
<keyword evidence="3" id="KW-0804">Transcription</keyword>
<dbReference type="InterPro" id="IPR000524">
    <property type="entry name" value="Tscrpt_reg_HTH_GntR"/>
</dbReference>
<feature type="domain" description="HTH gntR-type" evidence="4">
    <location>
        <begin position="1"/>
        <end position="67"/>
    </location>
</feature>
<dbReference type="GO" id="GO:0003700">
    <property type="term" value="F:DNA-binding transcription factor activity"/>
    <property type="evidence" value="ECO:0007669"/>
    <property type="project" value="InterPro"/>
</dbReference>
<dbReference type="GO" id="GO:0003677">
    <property type="term" value="F:DNA binding"/>
    <property type="evidence" value="ECO:0007669"/>
    <property type="project" value="UniProtKB-KW"/>
</dbReference>
<dbReference type="Proteomes" id="UP000199361">
    <property type="component" value="Unassembled WGS sequence"/>
</dbReference>
<evidence type="ECO:0000256" key="2">
    <source>
        <dbReference type="ARBA" id="ARBA00023125"/>
    </source>
</evidence>
<protein>
    <submittedName>
        <fullName evidence="5">Regulatory protein, gntR family</fullName>
    </submittedName>
</protein>
<reference evidence="5 6" key="1">
    <citation type="submission" date="2016-10" db="EMBL/GenBank/DDBJ databases">
        <authorList>
            <person name="de Groot N.N."/>
        </authorList>
    </citation>
    <scope>NUCLEOTIDE SEQUENCE [LARGE SCALE GENOMIC DNA]</scope>
    <source>
        <strain evidence="5 6">CGMCC 4.5598</strain>
    </source>
</reference>
<sequence length="127" mass="13900">MYLQVAAQLRARIESGEWPPRRRLPSVVALEHEYGVARNTVLKAIKHLRDTGYVYTVSNWGTVVKAGADTITVVVMAPGSRAVVREATAQERERLDLAEGAHVLVVEKGGEVEVLPAETVEIRGPES</sequence>
<evidence type="ECO:0000256" key="3">
    <source>
        <dbReference type="ARBA" id="ARBA00023163"/>
    </source>
</evidence>
<evidence type="ECO:0000256" key="1">
    <source>
        <dbReference type="ARBA" id="ARBA00023015"/>
    </source>
</evidence>
<keyword evidence="2" id="KW-0238">DNA-binding</keyword>
<evidence type="ECO:0000313" key="5">
    <source>
        <dbReference type="EMBL" id="SET46905.1"/>
    </source>
</evidence>
<dbReference type="Gene3D" id="1.10.10.10">
    <property type="entry name" value="Winged helix-like DNA-binding domain superfamily/Winged helix DNA-binding domain"/>
    <property type="match status" value="1"/>
</dbReference>
<dbReference type="PANTHER" id="PTHR44846">
    <property type="entry name" value="MANNOSYL-D-GLYCERATE TRANSPORT/METABOLISM SYSTEM REPRESSOR MNGR-RELATED"/>
    <property type="match status" value="1"/>
</dbReference>
<evidence type="ECO:0000259" key="4">
    <source>
        <dbReference type="PROSITE" id="PS50949"/>
    </source>
</evidence>
<dbReference type="InterPro" id="IPR036390">
    <property type="entry name" value="WH_DNA-bd_sf"/>
</dbReference>
<evidence type="ECO:0000313" key="6">
    <source>
        <dbReference type="Proteomes" id="UP000199361"/>
    </source>
</evidence>
<keyword evidence="1" id="KW-0805">Transcription regulation</keyword>
<dbReference type="InterPro" id="IPR036388">
    <property type="entry name" value="WH-like_DNA-bd_sf"/>
</dbReference>
<dbReference type="Pfam" id="PF00392">
    <property type="entry name" value="GntR"/>
    <property type="match status" value="1"/>
</dbReference>
<organism evidence="5 6">
    <name type="scientific">Nonomuraea wenchangensis</name>
    <dbReference type="NCBI Taxonomy" id="568860"/>
    <lineage>
        <taxon>Bacteria</taxon>
        <taxon>Bacillati</taxon>
        <taxon>Actinomycetota</taxon>
        <taxon>Actinomycetes</taxon>
        <taxon>Streptosporangiales</taxon>
        <taxon>Streptosporangiaceae</taxon>
        <taxon>Nonomuraea</taxon>
    </lineage>
</organism>
<dbReference type="AlphaFoldDB" id="A0A1I0ENX3"/>
<dbReference type="STRING" id="568860.SAMN05421811_103135"/>
<dbReference type="PROSITE" id="PS50949">
    <property type="entry name" value="HTH_GNTR"/>
    <property type="match status" value="1"/>
</dbReference>
<dbReference type="EMBL" id="FOHX01000003">
    <property type="protein sequence ID" value="SET46905.1"/>
    <property type="molecule type" value="Genomic_DNA"/>
</dbReference>
<dbReference type="SUPFAM" id="SSF46785">
    <property type="entry name" value="Winged helix' DNA-binding domain"/>
    <property type="match status" value="1"/>
</dbReference>